<gene>
    <name evidence="2" type="ORF">RRF57_002306</name>
</gene>
<feature type="transmembrane region" description="Helical" evidence="1">
    <location>
        <begin position="215"/>
        <end position="237"/>
    </location>
</feature>
<keyword evidence="3" id="KW-1185">Reference proteome</keyword>
<organism evidence="2 3">
    <name type="scientific">Xylaria bambusicola</name>
    <dbReference type="NCBI Taxonomy" id="326684"/>
    <lineage>
        <taxon>Eukaryota</taxon>
        <taxon>Fungi</taxon>
        <taxon>Dikarya</taxon>
        <taxon>Ascomycota</taxon>
        <taxon>Pezizomycotina</taxon>
        <taxon>Sordariomycetes</taxon>
        <taxon>Xylariomycetidae</taxon>
        <taxon>Xylariales</taxon>
        <taxon>Xylariaceae</taxon>
        <taxon>Xylaria</taxon>
    </lineage>
</organism>
<proteinExistence type="predicted"/>
<protein>
    <submittedName>
        <fullName evidence="2">Uncharacterized protein</fullName>
    </submittedName>
</protein>
<evidence type="ECO:0000313" key="2">
    <source>
        <dbReference type="EMBL" id="KAK5626591.1"/>
    </source>
</evidence>
<reference evidence="2 3" key="1">
    <citation type="submission" date="2023-10" db="EMBL/GenBank/DDBJ databases">
        <title>Draft genome sequence of Xylaria bambusicola isolate GMP-LS, the root and basal stem rot pathogen of sugarcane in Indonesia.</title>
        <authorList>
            <person name="Selvaraj P."/>
            <person name="Muralishankar V."/>
            <person name="Muruganantham S."/>
            <person name="Sp S."/>
            <person name="Haryani S."/>
            <person name="Lau K.J.X."/>
            <person name="Naqvi N.I."/>
        </authorList>
    </citation>
    <scope>NUCLEOTIDE SEQUENCE [LARGE SCALE GENOMIC DNA]</scope>
    <source>
        <strain evidence="2">GMP-LS</strain>
    </source>
</reference>
<keyword evidence="1" id="KW-0812">Transmembrane</keyword>
<sequence>MPITILNQAHAWLDGTPLSRHKKSLQLEWPLSNTGRNETISGVSTTGNIMVCKSLPGKAFIGPDKHKRMYLIKHRRHSPVLPRMLLHQGPNDFSLTWAKYEALTLRKACVEIPCQCTGATVHGRVEVLRKRDGRRNKYVFTMVLEGREETFGWRRSRNNMIKDLGLSHNGYKLVRLTEGAHASSPNVPRASDRMEIVALAGRSHHVFPRCMSARFLTSFGQEWEVVSFMTLLAFWLWDRKRMMKG</sequence>
<dbReference type="AlphaFoldDB" id="A0AAN7UK35"/>
<keyword evidence="1" id="KW-1133">Transmembrane helix</keyword>
<name>A0AAN7UK35_9PEZI</name>
<accession>A0AAN7UK35</accession>
<dbReference type="Proteomes" id="UP001305414">
    <property type="component" value="Unassembled WGS sequence"/>
</dbReference>
<comment type="caution">
    <text evidence="2">The sequence shown here is derived from an EMBL/GenBank/DDBJ whole genome shotgun (WGS) entry which is preliminary data.</text>
</comment>
<keyword evidence="1" id="KW-0472">Membrane</keyword>
<dbReference type="EMBL" id="JAWHQM010000003">
    <property type="protein sequence ID" value="KAK5626591.1"/>
    <property type="molecule type" value="Genomic_DNA"/>
</dbReference>
<evidence type="ECO:0000313" key="3">
    <source>
        <dbReference type="Proteomes" id="UP001305414"/>
    </source>
</evidence>
<evidence type="ECO:0000256" key="1">
    <source>
        <dbReference type="SAM" id="Phobius"/>
    </source>
</evidence>